<dbReference type="EMBL" id="CGIG01000001">
    <property type="protein sequence ID" value="CPR13898.1"/>
    <property type="molecule type" value="Genomic_DNA"/>
</dbReference>
<protein>
    <submittedName>
        <fullName evidence="1">Uncharacterized protein</fullName>
    </submittedName>
</protein>
<reference evidence="2" key="1">
    <citation type="submission" date="2015-01" db="EMBL/GenBank/DDBJ databases">
        <authorList>
            <person name="Paterson Steve"/>
        </authorList>
    </citation>
    <scope>NUCLEOTIDE SEQUENCE [LARGE SCALE GENOMIC DNA]</scope>
    <source>
        <strain evidence="2">OBR1</strain>
    </source>
</reference>
<dbReference type="AlphaFoldDB" id="A0A0G4JPT0"/>
<accession>A0A0G4JPT0</accession>
<sequence>MLSNTWRKQHEKVRNKGSLSDCWNEFVWVAIIGSGGAED</sequence>
<gene>
    <name evidence="1" type="ORF">BN1221_00302c</name>
</gene>
<proteinExistence type="predicted"/>
<dbReference type="Proteomes" id="UP000044377">
    <property type="component" value="Unassembled WGS sequence"/>
</dbReference>
<name>A0A0G4JPT0_9GAMM</name>
<dbReference type="STRING" id="1109412.BN1221_00302c"/>
<evidence type="ECO:0000313" key="2">
    <source>
        <dbReference type="Proteomes" id="UP000044377"/>
    </source>
</evidence>
<evidence type="ECO:0000313" key="1">
    <source>
        <dbReference type="EMBL" id="CPR13898.1"/>
    </source>
</evidence>
<organism evidence="1 2">
    <name type="scientific">Brenneria goodwinii</name>
    <dbReference type="NCBI Taxonomy" id="1109412"/>
    <lineage>
        <taxon>Bacteria</taxon>
        <taxon>Pseudomonadati</taxon>
        <taxon>Pseudomonadota</taxon>
        <taxon>Gammaproteobacteria</taxon>
        <taxon>Enterobacterales</taxon>
        <taxon>Pectobacteriaceae</taxon>
        <taxon>Brenneria</taxon>
    </lineage>
</organism>
<keyword evidence="2" id="KW-1185">Reference proteome</keyword>